<dbReference type="AlphaFoldDB" id="A0A0P7XQ89"/>
<proteinExistence type="predicted"/>
<organism evidence="3 5">
    <name type="scientific">Saliniramus fredricksonii</name>
    <dbReference type="NCBI Taxonomy" id="1653334"/>
    <lineage>
        <taxon>Bacteria</taxon>
        <taxon>Pseudomonadati</taxon>
        <taxon>Pseudomonadota</taxon>
        <taxon>Alphaproteobacteria</taxon>
        <taxon>Hyphomicrobiales</taxon>
        <taxon>Salinarimonadaceae</taxon>
        <taxon>Saliniramus</taxon>
    </lineage>
</organism>
<feature type="compositionally biased region" description="Basic and acidic residues" evidence="1">
    <location>
        <begin position="1"/>
        <end position="14"/>
    </location>
</feature>
<dbReference type="Pfam" id="PF00565">
    <property type="entry name" value="SNase"/>
    <property type="match status" value="1"/>
</dbReference>
<evidence type="ECO:0000313" key="4">
    <source>
        <dbReference type="EMBL" id="SCC79863.1"/>
    </source>
</evidence>
<evidence type="ECO:0000259" key="2">
    <source>
        <dbReference type="SMART" id="SM00318"/>
    </source>
</evidence>
<dbReference type="EMBL" id="FMBM01000001">
    <property type="protein sequence ID" value="SCC79863.1"/>
    <property type="molecule type" value="Genomic_DNA"/>
</dbReference>
<evidence type="ECO:0000313" key="5">
    <source>
        <dbReference type="Proteomes" id="UP000050497"/>
    </source>
</evidence>
<reference evidence="4 6" key="2">
    <citation type="submission" date="2016-08" db="EMBL/GenBank/DDBJ databases">
        <authorList>
            <person name="Varghese N."/>
            <person name="Submissions Spin"/>
        </authorList>
    </citation>
    <scope>NUCLEOTIDE SEQUENCE [LARGE SCALE GENOMIC DNA]</scope>
    <source>
        <strain evidence="4 6">HL-109</strain>
    </source>
</reference>
<dbReference type="RefSeq" id="WP_074443983.1">
    <property type="nucleotide sequence ID" value="NZ_FMBM01000001.1"/>
</dbReference>
<dbReference type="Gene3D" id="2.40.50.90">
    <property type="match status" value="1"/>
</dbReference>
<dbReference type="Proteomes" id="UP000182800">
    <property type="component" value="Unassembled WGS sequence"/>
</dbReference>
<evidence type="ECO:0000313" key="3">
    <source>
        <dbReference type="EMBL" id="KPQ09715.1"/>
    </source>
</evidence>
<comment type="caution">
    <text evidence="3">The sequence shown here is derived from an EMBL/GenBank/DDBJ whole genome shotgun (WGS) entry which is preliminary data.</text>
</comment>
<accession>A0A0P7XQ89</accession>
<dbReference type="EMBL" id="LJSX01000023">
    <property type="protein sequence ID" value="KPQ09715.1"/>
    <property type="molecule type" value="Genomic_DNA"/>
</dbReference>
<dbReference type="OrthoDB" id="9805504at2"/>
<dbReference type="STRING" id="1653334.GA0071312_1209"/>
<feature type="domain" description="TNase-like" evidence="2">
    <location>
        <begin position="65"/>
        <end position="184"/>
    </location>
</feature>
<keyword evidence="6" id="KW-1185">Reference proteome</keyword>
<protein>
    <submittedName>
        <fullName evidence="3">Micrococcal nuclease related protein</fullName>
    </submittedName>
    <submittedName>
        <fullName evidence="4">Nuclease homologue</fullName>
    </submittedName>
</protein>
<dbReference type="InterPro" id="IPR016071">
    <property type="entry name" value="Staphylococal_nuclease_OB-fold"/>
</dbReference>
<dbReference type="SMART" id="SM00318">
    <property type="entry name" value="SNc"/>
    <property type="match status" value="1"/>
</dbReference>
<dbReference type="Proteomes" id="UP000050497">
    <property type="component" value="Unassembled WGS sequence"/>
</dbReference>
<name>A0A0P7XQ89_9HYPH</name>
<dbReference type="InterPro" id="IPR035437">
    <property type="entry name" value="SNase_OB-fold_sf"/>
</dbReference>
<feature type="region of interest" description="Disordered" evidence="1">
    <location>
        <begin position="1"/>
        <end position="20"/>
    </location>
</feature>
<reference evidence="3 5" key="1">
    <citation type="submission" date="2015-09" db="EMBL/GenBank/DDBJ databases">
        <title>Identification and resolution of microdiversity through metagenomic sequencing of parallel consortia.</title>
        <authorList>
            <person name="Nelson W.C."/>
            <person name="Romine M.F."/>
            <person name="Lindemann S.R."/>
        </authorList>
    </citation>
    <scope>NUCLEOTIDE SEQUENCE [LARGE SCALE GENOMIC DNA]</scope>
    <source>
        <strain evidence="3">HL-109</strain>
    </source>
</reference>
<sequence length="196" mass="21546">MIIDPQQKKSERAHALRRRAGRRARRRMMRNLSARGRPGSRRLLALMALVIGAMVIYLLAVDRGSEAVLGHATALRGDVIAVAGTSYRLAGIAAPPPEMFCRRDDLDYRCGAAARDALAALIDEDPVRCVPGDTRRSGITVARCFVDGRDLAGAMVLAGHALAGETYRNEEMEARAEKRGMWSGRFEESMIRARLN</sequence>
<gene>
    <name evidence="4" type="ORF">GA0071312_1209</name>
    <name evidence="3" type="ORF">HLUCCO17_13815</name>
</gene>
<evidence type="ECO:0000256" key="1">
    <source>
        <dbReference type="SAM" id="MobiDB-lite"/>
    </source>
</evidence>
<dbReference type="SUPFAM" id="SSF50199">
    <property type="entry name" value="Staphylococcal nuclease"/>
    <property type="match status" value="1"/>
</dbReference>
<evidence type="ECO:0000313" key="6">
    <source>
        <dbReference type="Proteomes" id="UP000182800"/>
    </source>
</evidence>